<accession>A0A1N7L116</accession>
<dbReference type="InterPro" id="IPR003439">
    <property type="entry name" value="ABC_transporter-like_ATP-bd"/>
</dbReference>
<dbReference type="SMART" id="SM00382">
    <property type="entry name" value="AAA"/>
    <property type="match status" value="1"/>
</dbReference>
<dbReference type="Proteomes" id="UP000186156">
    <property type="component" value="Unassembled WGS sequence"/>
</dbReference>
<dbReference type="PANTHER" id="PTHR43335:SF3">
    <property type="entry name" value="ABC TRANSPORTER"/>
    <property type="match status" value="1"/>
</dbReference>
<dbReference type="InterPro" id="IPR027417">
    <property type="entry name" value="P-loop_NTPase"/>
</dbReference>
<keyword evidence="4 6" id="KW-0067">ATP-binding</keyword>
<reference evidence="7" key="1">
    <citation type="submission" date="2017-01" db="EMBL/GenBank/DDBJ databases">
        <authorList>
            <person name="Varghese N."/>
            <person name="Submissions S."/>
        </authorList>
    </citation>
    <scope>NUCLEOTIDE SEQUENCE [LARGE SCALE GENOMIC DNA]</scope>
    <source>
        <strain evidence="7">DSM 16176</strain>
    </source>
</reference>
<evidence type="ECO:0000256" key="4">
    <source>
        <dbReference type="ARBA" id="ARBA00022840"/>
    </source>
</evidence>
<dbReference type="InterPro" id="IPR003593">
    <property type="entry name" value="AAA+_ATPase"/>
</dbReference>
<dbReference type="GO" id="GO:0005524">
    <property type="term" value="F:ATP binding"/>
    <property type="evidence" value="ECO:0007669"/>
    <property type="project" value="UniProtKB-KW"/>
</dbReference>
<evidence type="ECO:0000313" key="7">
    <source>
        <dbReference type="Proteomes" id="UP000186156"/>
    </source>
</evidence>
<protein>
    <submittedName>
        <fullName evidence="6">ABC-2 type transport system ATP-binding protein</fullName>
    </submittedName>
</protein>
<evidence type="ECO:0000256" key="1">
    <source>
        <dbReference type="ARBA" id="ARBA00005417"/>
    </source>
</evidence>
<sequence>MILTQNLSKRYGKTLAVNNLNLNVERGVIFGLVGENGAGKTTALSMLATLTLPTSGRAYIGGHEVTREPQAVRRAIGYMPDSFGVYDDLTVMEYLRFFAQCYGVDRRTISRRAEELLERVRLADKRDVYVNNLSRGMQQRLEVARCLMHDPSVLILDEPASGLDPKSRLEMRSVLAGLRDLGKTVIISTHILNELAEVADEVGILLRGELVAVAAVQVMVQHSSAYRTLVIDGRDLGDGFVRALFRDPHVAEVRPLASGWEVLYAGTLAQQAELLSRLVADGFTITQFREQPTDIEQLFLRLAAIQEGVMS</sequence>
<name>A0A1N7L116_9BACL</name>
<dbReference type="Gene3D" id="3.40.50.300">
    <property type="entry name" value="P-loop containing nucleotide triphosphate hydrolases"/>
    <property type="match status" value="1"/>
</dbReference>
<feature type="domain" description="ABC transporter" evidence="5">
    <location>
        <begin position="2"/>
        <end position="232"/>
    </location>
</feature>
<organism evidence="6 7">
    <name type="scientific">Alicyclobacillus vulcanalis</name>
    <dbReference type="NCBI Taxonomy" id="252246"/>
    <lineage>
        <taxon>Bacteria</taxon>
        <taxon>Bacillati</taxon>
        <taxon>Bacillota</taxon>
        <taxon>Bacilli</taxon>
        <taxon>Bacillales</taxon>
        <taxon>Alicyclobacillaceae</taxon>
        <taxon>Alicyclobacillus</taxon>
    </lineage>
</organism>
<evidence type="ECO:0000259" key="5">
    <source>
        <dbReference type="PROSITE" id="PS50893"/>
    </source>
</evidence>
<keyword evidence="7" id="KW-1185">Reference proteome</keyword>
<dbReference type="CDD" id="cd03230">
    <property type="entry name" value="ABC_DR_subfamily_A"/>
    <property type="match status" value="1"/>
</dbReference>
<dbReference type="SUPFAM" id="SSF52540">
    <property type="entry name" value="P-loop containing nucleoside triphosphate hydrolases"/>
    <property type="match status" value="1"/>
</dbReference>
<dbReference type="Pfam" id="PF00005">
    <property type="entry name" value="ABC_tran"/>
    <property type="match status" value="1"/>
</dbReference>
<dbReference type="RefSeq" id="WP_076345286.1">
    <property type="nucleotide sequence ID" value="NZ_FTOO01000002.1"/>
</dbReference>
<dbReference type="OrthoDB" id="2290519at2"/>
<dbReference type="AlphaFoldDB" id="A0A1N7L116"/>
<evidence type="ECO:0000256" key="3">
    <source>
        <dbReference type="ARBA" id="ARBA00022741"/>
    </source>
</evidence>
<dbReference type="STRING" id="252246.SAMN05421799_102336"/>
<evidence type="ECO:0000256" key="2">
    <source>
        <dbReference type="ARBA" id="ARBA00022448"/>
    </source>
</evidence>
<evidence type="ECO:0000313" key="6">
    <source>
        <dbReference type="EMBL" id="SIS67553.1"/>
    </source>
</evidence>
<keyword evidence="2" id="KW-0813">Transport</keyword>
<dbReference type="EMBL" id="FTOO01000002">
    <property type="protein sequence ID" value="SIS67553.1"/>
    <property type="molecule type" value="Genomic_DNA"/>
</dbReference>
<gene>
    <name evidence="6" type="ORF">SAMN05421799_102336</name>
</gene>
<dbReference type="PROSITE" id="PS50893">
    <property type="entry name" value="ABC_TRANSPORTER_2"/>
    <property type="match status" value="1"/>
</dbReference>
<comment type="similarity">
    <text evidence="1">Belongs to the ABC transporter superfamily.</text>
</comment>
<dbReference type="PANTHER" id="PTHR43335">
    <property type="entry name" value="ABC TRANSPORTER, ATP-BINDING PROTEIN"/>
    <property type="match status" value="1"/>
</dbReference>
<dbReference type="GO" id="GO:0016887">
    <property type="term" value="F:ATP hydrolysis activity"/>
    <property type="evidence" value="ECO:0007669"/>
    <property type="project" value="InterPro"/>
</dbReference>
<keyword evidence="3" id="KW-0547">Nucleotide-binding</keyword>
<proteinExistence type="inferred from homology"/>